<protein>
    <recommendedName>
        <fullName evidence="5">Pentatricopeptide repeat-containing protein</fullName>
    </recommendedName>
</protein>
<keyword evidence="1" id="KW-0677">Repeat</keyword>
<dbReference type="GO" id="GO:0009451">
    <property type="term" value="P:RNA modification"/>
    <property type="evidence" value="ECO:0007669"/>
    <property type="project" value="InterPro"/>
</dbReference>
<organism evidence="3 4">
    <name type="scientific">Amborella trichopoda</name>
    <dbReference type="NCBI Taxonomy" id="13333"/>
    <lineage>
        <taxon>Eukaryota</taxon>
        <taxon>Viridiplantae</taxon>
        <taxon>Streptophyta</taxon>
        <taxon>Embryophyta</taxon>
        <taxon>Tracheophyta</taxon>
        <taxon>Spermatophyta</taxon>
        <taxon>Magnoliopsida</taxon>
        <taxon>Amborellales</taxon>
        <taxon>Amborellaceae</taxon>
        <taxon>Amborella</taxon>
    </lineage>
</organism>
<proteinExistence type="predicted"/>
<dbReference type="Gramene" id="ERN13803">
    <property type="protein sequence ID" value="ERN13803"/>
    <property type="gene ID" value="AMTR_s00049p00210240"/>
</dbReference>
<gene>
    <name evidence="3" type="ORF">AMTR_s00049p00210240</name>
</gene>
<dbReference type="NCBIfam" id="TIGR00756">
    <property type="entry name" value="PPR"/>
    <property type="match status" value="1"/>
</dbReference>
<dbReference type="GO" id="GO:0003723">
    <property type="term" value="F:RNA binding"/>
    <property type="evidence" value="ECO:0007669"/>
    <property type="project" value="InterPro"/>
</dbReference>
<dbReference type="AlphaFoldDB" id="W1PZI7"/>
<dbReference type="InterPro" id="IPR002885">
    <property type="entry name" value="PPR_rpt"/>
</dbReference>
<dbReference type="InterPro" id="IPR046960">
    <property type="entry name" value="PPR_At4g14850-like_plant"/>
</dbReference>
<dbReference type="EMBL" id="KI392567">
    <property type="protein sequence ID" value="ERN13803.1"/>
    <property type="molecule type" value="Genomic_DNA"/>
</dbReference>
<feature type="repeat" description="PPR" evidence="2">
    <location>
        <begin position="116"/>
        <end position="150"/>
    </location>
</feature>
<dbReference type="HOGENOM" id="CLU_1201271_0_0_1"/>
<dbReference type="PANTHER" id="PTHR47926">
    <property type="entry name" value="PENTATRICOPEPTIDE REPEAT-CONTAINING PROTEIN"/>
    <property type="match status" value="1"/>
</dbReference>
<evidence type="ECO:0000256" key="2">
    <source>
        <dbReference type="PROSITE-ProRule" id="PRU00708"/>
    </source>
</evidence>
<dbReference type="Gene3D" id="1.25.40.10">
    <property type="entry name" value="Tetratricopeptide repeat domain"/>
    <property type="match status" value="1"/>
</dbReference>
<dbReference type="Pfam" id="PF13041">
    <property type="entry name" value="PPR_2"/>
    <property type="match status" value="1"/>
</dbReference>
<evidence type="ECO:0008006" key="5">
    <source>
        <dbReference type="Google" id="ProtNLM"/>
    </source>
</evidence>
<dbReference type="eggNOG" id="KOG4197">
    <property type="taxonomic scope" value="Eukaryota"/>
</dbReference>
<evidence type="ECO:0000313" key="3">
    <source>
        <dbReference type="EMBL" id="ERN13803.1"/>
    </source>
</evidence>
<evidence type="ECO:0000256" key="1">
    <source>
        <dbReference type="ARBA" id="ARBA00022737"/>
    </source>
</evidence>
<keyword evidence="4" id="KW-1185">Reference proteome</keyword>
<accession>W1PZI7</accession>
<sequence length="231" mass="26363">MKYLCNLKSLDFLTHHYFLIPNIFCLSLNPTKTHDKMLYHSPPVQTTESTEPTSTAFSMLFQSCRDYNHLTQIHAKVLVSGFQGNMFMLNKIVALYITFSDLQLAHLVFSGVRRPTCFMWNVMIRGYATGGQFVESIQLYCKMLEMGFSPDKFTFPFILKSSAGLSDLERGKVIHGHVIRYGVHNDRFVDAALVDINQISAVFSRMDVASEASYAILYTKHGFAYPRIQTE</sequence>
<evidence type="ECO:0000313" key="4">
    <source>
        <dbReference type="Proteomes" id="UP000017836"/>
    </source>
</evidence>
<dbReference type="PROSITE" id="PS51375">
    <property type="entry name" value="PPR"/>
    <property type="match status" value="1"/>
</dbReference>
<dbReference type="Proteomes" id="UP000017836">
    <property type="component" value="Unassembled WGS sequence"/>
</dbReference>
<reference evidence="4" key="1">
    <citation type="journal article" date="2013" name="Science">
        <title>The Amborella genome and the evolution of flowering plants.</title>
        <authorList>
            <consortium name="Amborella Genome Project"/>
        </authorList>
    </citation>
    <scope>NUCLEOTIDE SEQUENCE [LARGE SCALE GENOMIC DNA]</scope>
</reference>
<dbReference type="InterPro" id="IPR011990">
    <property type="entry name" value="TPR-like_helical_dom_sf"/>
</dbReference>
<name>W1PZI7_AMBTC</name>